<dbReference type="Pfam" id="PF02627">
    <property type="entry name" value="CMD"/>
    <property type="match status" value="1"/>
</dbReference>
<dbReference type="SUPFAM" id="SSF69118">
    <property type="entry name" value="AhpD-like"/>
    <property type="match status" value="1"/>
</dbReference>
<dbReference type="Proteomes" id="UP001165136">
    <property type="component" value="Unassembled WGS sequence"/>
</dbReference>
<feature type="domain" description="Carboxymuconolactone decarboxylase-like" evidence="1">
    <location>
        <begin position="27"/>
        <end position="88"/>
    </location>
</feature>
<gene>
    <name evidence="2" type="ORF">Atai01_08570</name>
</gene>
<keyword evidence="3" id="KW-1185">Reference proteome</keyword>
<dbReference type="GO" id="GO:0051920">
    <property type="term" value="F:peroxiredoxin activity"/>
    <property type="evidence" value="ECO:0007669"/>
    <property type="project" value="InterPro"/>
</dbReference>
<evidence type="ECO:0000313" key="3">
    <source>
        <dbReference type="Proteomes" id="UP001165136"/>
    </source>
</evidence>
<dbReference type="NCBIfam" id="TIGR01926">
    <property type="entry name" value="peroxid_rel"/>
    <property type="match status" value="1"/>
</dbReference>
<comment type="caution">
    <text evidence="2">The sequence shown here is derived from an EMBL/GenBank/DDBJ whole genome shotgun (WGS) entry which is preliminary data.</text>
</comment>
<dbReference type="NCBIfam" id="TIGR00778">
    <property type="entry name" value="ahpD_dom"/>
    <property type="match status" value="1"/>
</dbReference>
<dbReference type="PANTHER" id="PTHR35446:SF2">
    <property type="entry name" value="CARBOXYMUCONOLACTONE DECARBOXYLASE-LIKE DOMAIN-CONTAINING PROTEIN"/>
    <property type="match status" value="1"/>
</dbReference>
<dbReference type="Gene3D" id="1.20.1290.10">
    <property type="entry name" value="AhpD-like"/>
    <property type="match status" value="1"/>
</dbReference>
<dbReference type="InterPro" id="IPR003779">
    <property type="entry name" value="CMD-like"/>
</dbReference>
<protein>
    <submittedName>
        <fullName evidence="2">Alkyl hydroperoxide reductase AhpD</fullName>
    </submittedName>
</protein>
<dbReference type="AlphaFoldDB" id="A0A9W6VAV4"/>
<sequence length="183" mass="19431">MSYLPSLPANAALIDVFRSYPDTSGPLLDYHEVLLRGPSPLSVAERELIAAYVSGLNSCGYCHGVHTATAARFGIAEETLTALLADVDTAPVDERLKPLLAYVGKLTGTPSRMTDADADAVFAAGWDERALHDAVSVCALFNFMNRLVEGLGITASSDYFAASAGRLAEGGYTGLKKLFDQAR</sequence>
<reference evidence="2" key="1">
    <citation type="submission" date="2023-03" db="EMBL/GenBank/DDBJ databases">
        <title>Amycolatopsis taiwanensis NBRC 103393.</title>
        <authorList>
            <person name="Ichikawa N."/>
            <person name="Sato H."/>
            <person name="Tonouchi N."/>
        </authorList>
    </citation>
    <scope>NUCLEOTIDE SEQUENCE</scope>
    <source>
        <strain evidence="2">NBRC 103393</strain>
    </source>
</reference>
<dbReference type="InterPro" id="IPR010195">
    <property type="entry name" value="Uncharacterised_peroxidase-rel"/>
</dbReference>
<accession>A0A9W6VAV4</accession>
<proteinExistence type="predicted"/>
<dbReference type="PANTHER" id="PTHR35446">
    <property type="entry name" value="SI:CH211-175M2.5"/>
    <property type="match status" value="1"/>
</dbReference>
<evidence type="ECO:0000313" key="2">
    <source>
        <dbReference type="EMBL" id="GLY64238.1"/>
    </source>
</evidence>
<name>A0A9W6VAV4_9PSEU</name>
<dbReference type="RefSeq" id="WP_285485938.1">
    <property type="nucleotide sequence ID" value="NZ_BSTI01000002.1"/>
</dbReference>
<evidence type="ECO:0000259" key="1">
    <source>
        <dbReference type="Pfam" id="PF02627"/>
    </source>
</evidence>
<dbReference type="InterPro" id="IPR029032">
    <property type="entry name" value="AhpD-like"/>
</dbReference>
<dbReference type="InterPro" id="IPR004675">
    <property type="entry name" value="AhpD_core"/>
</dbReference>
<organism evidence="2 3">
    <name type="scientific">Amycolatopsis taiwanensis</name>
    <dbReference type="NCBI Taxonomy" id="342230"/>
    <lineage>
        <taxon>Bacteria</taxon>
        <taxon>Bacillati</taxon>
        <taxon>Actinomycetota</taxon>
        <taxon>Actinomycetes</taxon>
        <taxon>Pseudonocardiales</taxon>
        <taxon>Pseudonocardiaceae</taxon>
        <taxon>Amycolatopsis</taxon>
    </lineage>
</organism>
<dbReference type="EMBL" id="BSTI01000002">
    <property type="protein sequence ID" value="GLY64238.1"/>
    <property type="molecule type" value="Genomic_DNA"/>
</dbReference>